<reference evidence="1" key="1">
    <citation type="journal article" date="2020" name="G3 (Bethesda)">
        <title>High-Quality Assemblies for Three Invasive Social Wasps from the &lt;i&gt;Vespula&lt;/i&gt; Genus.</title>
        <authorList>
            <person name="Harrop T.W.R."/>
            <person name="Guhlin J."/>
            <person name="McLaughlin G.M."/>
            <person name="Permina E."/>
            <person name="Stockwell P."/>
            <person name="Gilligan J."/>
            <person name="Le Lec M.F."/>
            <person name="Gruber M.A.M."/>
            <person name="Quinn O."/>
            <person name="Lovegrove M."/>
            <person name="Duncan E.J."/>
            <person name="Remnant E.J."/>
            <person name="Van Eeckhoven J."/>
            <person name="Graham B."/>
            <person name="Knapp R.A."/>
            <person name="Langford K.W."/>
            <person name="Kronenberg Z."/>
            <person name="Press M.O."/>
            <person name="Eacker S.M."/>
            <person name="Wilson-Rankin E.E."/>
            <person name="Purcell J."/>
            <person name="Lester P.J."/>
            <person name="Dearden P.K."/>
        </authorList>
    </citation>
    <scope>NUCLEOTIDE SEQUENCE</scope>
    <source>
        <strain evidence="1">Linc-1</strain>
    </source>
</reference>
<name>A0A834IXL4_VESGE</name>
<dbReference type="EMBL" id="JACSDZ010000052">
    <property type="protein sequence ID" value="KAF7378535.1"/>
    <property type="molecule type" value="Genomic_DNA"/>
</dbReference>
<keyword evidence="2" id="KW-1185">Reference proteome</keyword>
<accession>A0A834IXL4</accession>
<dbReference type="AlphaFoldDB" id="A0A834IXL4"/>
<comment type="caution">
    <text evidence="1">The sequence shown here is derived from an EMBL/GenBank/DDBJ whole genome shotgun (WGS) entry which is preliminary data.</text>
</comment>
<sequence length="189" mass="20790">MINIVVENPNTDLLVLTPYLATPNTNVRVDSVNRTIADAIAVAINHLLFACFLDHKPRLIGPTNTADKNATCHPNINLLKRPPALLSPLKIGIVKLVKKTAIHNHPPYSRTHAYVCFFLMYDPRIPNPFTFTLGSFSLTSNCVPIKINNNKGIMFNAANRVTINFHCSLTASEFVTTSTGTIEIIVPNG</sequence>
<evidence type="ECO:0000313" key="1">
    <source>
        <dbReference type="EMBL" id="KAF7378535.1"/>
    </source>
</evidence>
<organism evidence="1 2">
    <name type="scientific">Vespula germanica</name>
    <name type="common">German yellow jacket</name>
    <name type="synonym">Paravespula germanica</name>
    <dbReference type="NCBI Taxonomy" id="30212"/>
    <lineage>
        <taxon>Eukaryota</taxon>
        <taxon>Metazoa</taxon>
        <taxon>Ecdysozoa</taxon>
        <taxon>Arthropoda</taxon>
        <taxon>Hexapoda</taxon>
        <taxon>Insecta</taxon>
        <taxon>Pterygota</taxon>
        <taxon>Neoptera</taxon>
        <taxon>Endopterygota</taxon>
        <taxon>Hymenoptera</taxon>
        <taxon>Apocrita</taxon>
        <taxon>Aculeata</taxon>
        <taxon>Vespoidea</taxon>
        <taxon>Vespidae</taxon>
        <taxon>Vespinae</taxon>
        <taxon>Vespula</taxon>
    </lineage>
</organism>
<proteinExistence type="predicted"/>
<protein>
    <submittedName>
        <fullName evidence="1">Uncharacterized protein</fullName>
    </submittedName>
</protein>
<evidence type="ECO:0000313" key="2">
    <source>
        <dbReference type="Proteomes" id="UP000617340"/>
    </source>
</evidence>
<dbReference type="Proteomes" id="UP000617340">
    <property type="component" value="Unassembled WGS sequence"/>
</dbReference>
<gene>
    <name evidence="1" type="ORF">HZH68_017182</name>
</gene>